<dbReference type="Gene3D" id="1.20.1050.10">
    <property type="match status" value="1"/>
</dbReference>
<feature type="domain" description="Metaxin glutathione S-transferase" evidence="1">
    <location>
        <begin position="165"/>
        <end position="225"/>
    </location>
</feature>
<dbReference type="EMBL" id="JAZHRV010000001">
    <property type="protein sequence ID" value="MEH2552516.1"/>
    <property type="molecule type" value="Genomic_DNA"/>
</dbReference>
<gene>
    <name evidence="3" type="ORF">V1286_000045</name>
</gene>
<dbReference type="InterPro" id="IPR036249">
    <property type="entry name" value="Thioredoxin-like_sf"/>
</dbReference>
<name>A0ABU8B368_9BRAD</name>
<protein>
    <submittedName>
        <fullName evidence="3">Glutathione S-transferase</fullName>
    </submittedName>
</protein>
<dbReference type="InterPro" id="IPR040079">
    <property type="entry name" value="Glutathione_S-Trfase"/>
</dbReference>
<evidence type="ECO:0000259" key="1">
    <source>
        <dbReference type="Pfam" id="PF17171"/>
    </source>
</evidence>
<dbReference type="InterPro" id="IPR050931">
    <property type="entry name" value="Mito_Protein_Transport_Metaxin"/>
</dbReference>
<proteinExistence type="predicted"/>
<dbReference type="SFLD" id="SFLDS00019">
    <property type="entry name" value="Glutathione_Transferase_(cytos"/>
    <property type="match status" value="1"/>
</dbReference>
<dbReference type="Gene3D" id="3.40.30.10">
    <property type="entry name" value="Glutaredoxin"/>
    <property type="match status" value="1"/>
</dbReference>
<dbReference type="CDD" id="cd03080">
    <property type="entry name" value="GST_N_Metaxin_like"/>
    <property type="match status" value="1"/>
</dbReference>
<evidence type="ECO:0000259" key="2">
    <source>
        <dbReference type="Pfam" id="PF17172"/>
    </source>
</evidence>
<organism evidence="3 4">
    <name type="scientific">Bradyrhizobium algeriense</name>
    <dbReference type="NCBI Taxonomy" id="634784"/>
    <lineage>
        <taxon>Bacteria</taxon>
        <taxon>Pseudomonadati</taxon>
        <taxon>Pseudomonadota</taxon>
        <taxon>Alphaproteobacteria</taxon>
        <taxon>Hyphomicrobiales</taxon>
        <taxon>Nitrobacteraceae</taxon>
        <taxon>Bradyrhizobium</taxon>
    </lineage>
</organism>
<dbReference type="SFLD" id="SFLDG01180">
    <property type="entry name" value="SUF1"/>
    <property type="match status" value="1"/>
</dbReference>
<accession>A0ABU8B368</accession>
<dbReference type="InterPro" id="IPR012336">
    <property type="entry name" value="Thioredoxin-like_fold"/>
</dbReference>
<dbReference type="Pfam" id="PF17172">
    <property type="entry name" value="GST_N_4"/>
    <property type="match status" value="1"/>
</dbReference>
<dbReference type="RefSeq" id="WP_334476754.1">
    <property type="nucleotide sequence ID" value="NZ_JAZHRV010000001.1"/>
</dbReference>
<dbReference type="SUPFAM" id="SSF52833">
    <property type="entry name" value="Thioredoxin-like"/>
    <property type="match status" value="1"/>
</dbReference>
<reference evidence="3 4" key="1">
    <citation type="submission" date="2024-02" db="EMBL/GenBank/DDBJ databases">
        <title>Adaptive strategies in a cosmopolitan and abundant soil bacterium.</title>
        <authorList>
            <person name="Carini P."/>
        </authorList>
    </citation>
    <scope>NUCLEOTIDE SEQUENCE [LARGE SCALE GENOMIC DNA]</scope>
    <source>
        <strain evidence="3 4">AZCC 1608</strain>
    </source>
</reference>
<dbReference type="SUPFAM" id="SSF47616">
    <property type="entry name" value="GST C-terminal domain-like"/>
    <property type="match status" value="1"/>
</dbReference>
<dbReference type="SFLD" id="SFLDG01200">
    <property type="entry name" value="SUF1.1"/>
    <property type="match status" value="1"/>
</dbReference>
<evidence type="ECO:0000313" key="3">
    <source>
        <dbReference type="EMBL" id="MEH2552516.1"/>
    </source>
</evidence>
<dbReference type="PANTHER" id="PTHR12289">
    <property type="entry name" value="METAXIN RELATED"/>
    <property type="match status" value="1"/>
</dbReference>
<dbReference type="InterPro" id="IPR026928">
    <property type="entry name" value="FAX/IsoI-like"/>
</dbReference>
<dbReference type="Proteomes" id="UP001364224">
    <property type="component" value="Unassembled WGS sequence"/>
</dbReference>
<sequence>MITLYGFGAGFGLPEISPFVTKTEVQLKMAGLAYRKEKAKPPASPKGQLPYIVDEAETIADSTFIRAHLEAKYGFDFDAPLSLQARAQAWAFERMIEHHVYWALVGARWVDGDNFAKGPSHFFDSAPLHLREKLREDAQFRVAENYLLSGLGRHAPEEDVDLAVRSLFALSVQLGDKPFLMGETPCGMDATAFGALAGILTPFFESPLRRRTEQFANLTTYVDRMMLLYYPEFAWAPVQQEQAA</sequence>
<keyword evidence="4" id="KW-1185">Reference proteome</keyword>
<feature type="domain" description="Thioredoxin-like fold" evidence="2">
    <location>
        <begin position="18"/>
        <end position="114"/>
    </location>
</feature>
<dbReference type="InterPro" id="IPR036282">
    <property type="entry name" value="Glutathione-S-Trfase_C_sf"/>
</dbReference>
<dbReference type="CDD" id="cd03193">
    <property type="entry name" value="GST_C_Metaxin"/>
    <property type="match status" value="1"/>
</dbReference>
<dbReference type="Pfam" id="PF17171">
    <property type="entry name" value="GST_C_6"/>
    <property type="match status" value="1"/>
</dbReference>
<evidence type="ECO:0000313" key="4">
    <source>
        <dbReference type="Proteomes" id="UP001364224"/>
    </source>
</evidence>
<dbReference type="PANTHER" id="PTHR12289:SF41">
    <property type="entry name" value="FAILED AXON CONNECTIONS-RELATED"/>
    <property type="match status" value="1"/>
</dbReference>
<comment type="caution">
    <text evidence="3">The sequence shown here is derived from an EMBL/GenBank/DDBJ whole genome shotgun (WGS) entry which is preliminary data.</text>
</comment>
<dbReference type="InterPro" id="IPR033468">
    <property type="entry name" value="Metaxin_GST"/>
</dbReference>